<evidence type="ECO:0000256" key="7">
    <source>
        <dbReference type="ARBA" id="ARBA00023002"/>
    </source>
</evidence>
<dbReference type="UniPathway" id="UPA00767">
    <property type="reaction ID" value="UER00752"/>
</dbReference>
<dbReference type="GO" id="GO:0016020">
    <property type="term" value="C:membrane"/>
    <property type="evidence" value="ECO:0007669"/>
    <property type="project" value="UniProtKB-SubCell"/>
</dbReference>
<evidence type="ECO:0000256" key="5">
    <source>
        <dbReference type="ARBA" id="ARBA00022630"/>
    </source>
</evidence>
<gene>
    <name evidence="12" type="ORF">Bathy01g06810</name>
</gene>
<feature type="domain" description="Squalene epoxidase" evidence="11">
    <location>
        <begin position="265"/>
        <end position="544"/>
    </location>
</feature>
<evidence type="ECO:0000256" key="9">
    <source>
        <dbReference type="RuleBase" id="RU367121"/>
    </source>
</evidence>
<dbReference type="SUPFAM" id="SSF51905">
    <property type="entry name" value="FAD/NAD(P)-binding domain"/>
    <property type="match status" value="1"/>
</dbReference>
<keyword evidence="8" id="KW-0472">Membrane</keyword>
<dbReference type="GO" id="GO:0004506">
    <property type="term" value="F:squalene monooxygenase activity"/>
    <property type="evidence" value="ECO:0007669"/>
    <property type="project" value="UniProtKB-UniRule"/>
</dbReference>
<evidence type="ECO:0000313" key="12">
    <source>
        <dbReference type="EMBL" id="CCO14167.1"/>
    </source>
</evidence>
<reference evidence="12 13" key="1">
    <citation type="submission" date="2011-10" db="EMBL/GenBank/DDBJ databases">
        <authorList>
            <person name="Genoscope - CEA"/>
        </authorList>
    </citation>
    <scope>NUCLEOTIDE SEQUENCE [LARGE SCALE GENOMIC DNA]</scope>
    <source>
        <strain evidence="12 13">RCC 1105</strain>
    </source>
</reference>
<keyword evidence="7 9" id="KW-0560">Oxidoreductase</keyword>
<dbReference type="eggNOG" id="KOG1298">
    <property type="taxonomic scope" value="Eukaryota"/>
</dbReference>
<dbReference type="EMBL" id="FO082278">
    <property type="protein sequence ID" value="CCO14167.1"/>
    <property type="molecule type" value="Genomic_DNA"/>
</dbReference>
<dbReference type="EC" id="1.14.14.17" evidence="4 9"/>
<feature type="region of interest" description="Disordered" evidence="10">
    <location>
        <begin position="1"/>
        <end position="65"/>
    </location>
</feature>
<evidence type="ECO:0000256" key="6">
    <source>
        <dbReference type="ARBA" id="ARBA00022827"/>
    </source>
</evidence>
<dbReference type="RefSeq" id="XP_007515288.1">
    <property type="nucleotide sequence ID" value="XM_007515226.1"/>
</dbReference>
<keyword evidence="6 9" id="KW-0274">FAD</keyword>
<evidence type="ECO:0000259" key="11">
    <source>
        <dbReference type="Pfam" id="PF08491"/>
    </source>
</evidence>
<protein>
    <recommendedName>
        <fullName evidence="4 9">Squalene monooxygenase</fullName>
        <ecNumber evidence="4 9">1.14.14.17</ecNumber>
    </recommendedName>
</protein>
<dbReference type="PANTHER" id="PTHR10835:SF0">
    <property type="entry name" value="SQUALENE MONOOXYGENASE"/>
    <property type="match status" value="1"/>
</dbReference>
<evidence type="ECO:0000256" key="4">
    <source>
        <dbReference type="ARBA" id="ARBA00012312"/>
    </source>
</evidence>
<comment type="function">
    <text evidence="9">Catalyzes the stereospecific oxidation of squalene to (S)-2,3-epoxysqualene, and is considered to be a rate-limiting enzyme in steroid biosynthesis.</text>
</comment>
<dbReference type="KEGG" id="bpg:Bathy01g06810"/>
<sequence length="588" mass="64251">MAGSLMKRMSSSFKKKKSIIKDDDDETNASASSSFPSSSVSSNEEKKMTGGGGNTKTNTNGSDYVAPKKRNEFTFTLPSSSDERDQKWDVIIVGAGVAGASLACVLGDEGRKVLCVERDATTPERIVGELLQPGGYKKLKELGLESCVENIDAQKVYGYTMYKDGEEATMMYPLDEQSLNDDIAGRSFHNGRFVQQLRRKAYGNKNVTLREGTVKFLVKENGETWNDEANDGGVAGIAYDIGGDEWVNGQLVAGKEKPKRFTSYAPLTIVCDGHFSSLRKKLADNKIDHPSHFVGLILDGAPSEILGENANQGHVVLGDPSPVLFYPISSKEVRCLVDIPSHVKMPRVKDGSMAKYVLEKILPQVPKRVQPYLKIAVERGDFKAMPNKTMPANPKRTKGAVLLGDSFNMRHPLTGGGMTVALSDIATFKSTLQPLGPSFRDGQSDAYNISGIQKAVDEFYAHRTRPALTINTLANALYKVFTKSENSGMEEMRKACFQYLKLGGGYARGPIALLSGLDPNPLNLVTHFFAVAVFGMGRLLVPLPTPERCWEGLKVLSGATQIIVPIVNGEGILRMFFPATIRRRLGYI</sequence>
<keyword evidence="13" id="KW-1185">Reference proteome</keyword>
<feature type="compositionally biased region" description="Low complexity" evidence="10">
    <location>
        <begin position="30"/>
        <end position="42"/>
    </location>
</feature>
<evidence type="ECO:0000256" key="3">
    <source>
        <dbReference type="ARBA" id="ARBA00008802"/>
    </source>
</evidence>
<keyword evidence="5 9" id="KW-0285">Flavoprotein</keyword>
<proteinExistence type="inferred from homology"/>
<dbReference type="GO" id="GO:0005783">
    <property type="term" value="C:endoplasmic reticulum"/>
    <property type="evidence" value="ECO:0007669"/>
    <property type="project" value="TreeGrafter"/>
</dbReference>
<evidence type="ECO:0000313" key="13">
    <source>
        <dbReference type="Proteomes" id="UP000198341"/>
    </source>
</evidence>
<dbReference type="GeneID" id="19018416"/>
<comment type="catalytic activity">
    <reaction evidence="9">
        <text>squalene + reduced [NADPH--hemoprotein reductase] + O2 = (S)-2,3-epoxysqualene + oxidized [NADPH--hemoprotein reductase] + H2O + H(+)</text>
        <dbReference type="Rhea" id="RHEA:25282"/>
        <dbReference type="Rhea" id="RHEA-COMP:11964"/>
        <dbReference type="Rhea" id="RHEA-COMP:11965"/>
        <dbReference type="ChEBI" id="CHEBI:15377"/>
        <dbReference type="ChEBI" id="CHEBI:15378"/>
        <dbReference type="ChEBI" id="CHEBI:15379"/>
        <dbReference type="ChEBI" id="CHEBI:15440"/>
        <dbReference type="ChEBI" id="CHEBI:15441"/>
        <dbReference type="ChEBI" id="CHEBI:57618"/>
        <dbReference type="ChEBI" id="CHEBI:58210"/>
        <dbReference type="EC" id="1.14.14.17"/>
    </reaction>
</comment>
<evidence type="ECO:0000256" key="8">
    <source>
        <dbReference type="ARBA" id="ARBA00023136"/>
    </source>
</evidence>
<dbReference type="PRINTS" id="PR00420">
    <property type="entry name" value="RNGMNOXGNASE"/>
</dbReference>
<dbReference type="Pfam" id="PF08491">
    <property type="entry name" value="SE"/>
    <property type="match status" value="1"/>
</dbReference>
<evidence type="ECO:0000256" key="10">
    <source>
        <dbReference type="SAM" id="MobiDB-lite"/>
    </source>
</evidence>
<dbReference type="OrthoDB" id="1678617at2759"/>
<dbReference type="STRING" id="41875.K8E916"/>
<organism evidence="12 13">
    <name type="scientific">Bathycoccus prasinos</name>
    <dbReference type="NCBI Taxonomy" id="41875"/>
    <lineage>
        <taxon>Eukaryota</taxon>
        <taxon>Viridiplantae</taxon>
        <taxon>Chlorophyta</taxon>
        <taxon>Mamiellophyceae</taxon>
        <taxon>Mamiellales</taxon>
        <taxon>Bathycoccaceae</taxon>
        <taxon>Bathycoccus</taxon>
    </lineage>
</organism>
<comment type="similarity">
    <text evidence="3 9">Belongs to the squalene monooxygenase family.</text>
</comment>
<dbReference type="InterPro" id="IPR040125">
    <property type="entry name" value="Squalene_monox"/>
</dbReference>
<evidence type="ECO:0000256" key="2">
    <source>
        <dbReference type="ARBA" id="ARBA00005018"/>
    </source>
</evidence>
<dbReference type="PANTHER" id="PTHR10835">
    <property type="entry name" value="SQUALENE MONOOXYGENASE"/>
    <property type="match status" value="1"/>
</dbReference>
<evidence type="ECO:0000256" key="1">
    <source>
        <dbReference type="ARBA" id="ARBA00001974"/>
    </source>
</evidence>
<comment type="pathway">
    <text evidence="2">Terpene metabolism; lanosterol biosynthesis; lanosterol from farnesyl diphosphate: step 2/3.</text>
</comment>
<dbReference type="InterPro" id="IPR036188">
    <property type="entry name" value="FAD/NAD-bd_sf"/>
</dbReference>
<dbReference type="GO" id="GO:0016126">
    <property type="term" value="P:sterol biosynthetic process"/>
    <property type="evidence" value="ECO:0007669"/>
    <property type="project" value="UniProtKB-UniRule"/>
</dbReference>
<accession>K8E916</accession>
<dbReference type="Proteomes" id="UP000198341">
    <property type="component" value="Chromosome 1"/>
</dbReference>
<comment type="subcellular location">
    <subcellularLocation>
        <location evidence="9">Membrane</location>
        <topology evidence="9">Multi-pass membrane protein</topology>
    </subcellularLocation>
</comment>
<dbReference type="InterPro" id="IPR013698">
    <property type="entry name" value="Squalene_epoxidase"/>
</dbReference>
<dbReference type="AlphaFoldDB" id="K8E916"/>
<dbReference type="Gene3D" id="3.50.50.60">
    <property type="entry name" value="FAD/NAD(P)-binding domain"/>
    <property type="match status" value="1"/>
</dbReference>
<dbReference type="GO" id="GO:0050660">
    <property type="term" value="F:flavin adenine dinucleotide binding"/>
    <property type="evidence" value="ECO:0007669"/>
    <property type="project" value="UniProtKB-UniRule"/>
</dbReference>
<comment type="cofactor">
    <cofactor evidence="1 9">
        <name>FAD</name>
        <dbReference type="ChEBI" id="CHEBI:57692"/>
    </cofactor>
</comment>
<name>K8E916_9CHLO</name>